<feature type="domain" description="Glycosyl transferase family 1" evidence="2">
    <location>
        <begin position="185"/>
        <end position="346"/>
    </location>
</feature>
<proteinExistence type="predicted"/>
<dbReference type="PANTHER" id="PTHR46401:SF2">
    <property type="entry name" value="GLYCOSYLTRANSFERASE WBBK-RELATED"/>
    <property type="match status" value="1"/>
</dbReference>
<dbReference type="SUPFAM" id="SSF53756">
    <property type="entry name" value="UDP-Glycosyltransferase/glycogen phosphorylase"/>
    <property type="match status" value="1"/>
</dbReference>
<evidence type="ECO:0000259" key="2">
    <source>
        <dbReference type="Pfam" id="PF00534"/>
    </source>
</evidence>
<sequence>MISFLSVFPPYRGGIATFSDSLYRELSLLTKVRPFGFKKLYPSLLFPGTSQKLEKSNNTYALEVFHPYQPFNWRQVAEQIMEENPDYLLYSYWHPFFAPGFRKVLQHSKKINPVLKTVGIAHNIMPHEYFPLKKYLTERLLDKTDLTVLLSEQTESDFKELHTESQYMKLFHPIYELERPEADVDQLRTKYGFHKDDQIVLFLGLVRDYKGVDILIEALNEILPKRERIKPLIVGEFYTDKSKLLDQIDGQVKDRYTIRDEFVSDKTMAELLTLSDLLVLPYKEASQSGVLANAIYFNLPALITDHPGLSEHLTHRHNGMICRPNDAQDLRYNIEAYFDEQLKEKLSRNLEPLKEELSWEKFASRLVERMQSL</sequence>
<reference evidence="3 4" key="1">
    <citation type="submission" date="2020-02" db="EMBL/GenBank/DDBJ databases">
        <title>Balneolaceae bacterium YR4-1, complete genome.</title>
        <authorList>
            <person name="Li Y."/>
            <person name="Wu S."/>
        </authorList>
    </citation>
    <scope>NUCLEOTIDE SEQUENCE [LARGE SCALE GENOMIC DNA]</scope>
    <source>
        <strain evidence="3 4">YR4-1</strain>
    </source>
</reference>
<comment type="caution">
    <text evidence="3">The sequence shown here is derived from an EMBL/GenBank/DDBJ whole genome shotgun (WGS) entry which is preliminary data.</text>
</comment>
<dbReference type="Gene3D" id="3.40.50.2000">
    <property type="entry name" value="Glycogen Phosphorylase B"/>
    <property type="match status" value="2"/>
</dbReference>
<dbReference type="InterPro" id="IPR001296">
    <property type="entry name" value="Glyco_trans_1"/>
</dbReference>
<name>A0A6M1ST39_9BACT</name>
<evidence type="ECO:0000256" key="1">
    <source>
        <dbReference type="ARBA" id="ARBA00022679"/>
    </source>
</evidence>
<dbReference type="EMBL" id="JAALLT010000002">
    <property type="protein sequence ID" value="NGP75962.1"/>
    <property type="molecule type" value="Genomic_DNA"/>
</dbReference>
<evidence type="ECO:0000313" key="3">
    <source>
        <dbReference type="EMBL" id="NGP75962.1"/>
    </source>
</evidence>
<keyword evidence="4" id="KW-1185">Reference proteome</keyword>
<protein>
    <submittedName>
        <fullName evidence="3">Glycosyltransferase</fullName>
    </submittedName>
</protein>
<dbReference type="GO" id="GO:0009103">
    <property type="term" value="P:lipopolysaccharide biosynthetic process"/>
    <property type="evidence" value="ECO:0007669"/>
    <property type="project" value="TreeGrafter"/>
</dbReference>
<accession>A0A6M1ST39</accession>
<dbReference type="RefSeq" id="WP_165139900.1">
    <property type="nucleotide sequence ID" value="NZ_JAALLT010000002.1"/>
</dbReference>
<organism evidence="3 4">
    <name type="scientific">Halalkalibaculum roseum</name>
    <dbReference type="NCBI Taxonomy" id="2709311"/>
    <lineage>
        <taxon>Bacteria</taxon>
        <taxon>Pseudomonadati</taxon>
        <taxon>Balneolota</taxon>
        <taxon>Balneolia</taxon>
        <taxon>Balneolales</taxon>
        <taxon>Balneolaceae</taxon>
        <taxon>Halalkalibaculum</taxon>
    </lineage>
</organism>
<dbReference type="Proteomes" id="UP000473278">
    <property type="component" value="Unassembled WGS sequence"/>
</dbReference>
<keyword evidence="1 3" id="KW-0808">Transferase</keyword>
<gene>
    <name evidence="3" type="ORF">G3570_04935</name>
</gene>
<evidence type="ECO:0000313" key="4">
    <source>
        <dbReference type="Proteomes" id="UP000473278"/>
    </source>
</evidence>
<dbReference type="GO" id="GO:0016757">
    <property type="term" value="F:glycosyltransferase activity"/>
    <property type="evidence" value="ECO:0007669"/>
    <property type="project" value="InterPro"/>
</dbReference>
<dbReference type="AlphaFoldDB" id="A0A6M1ST39"/>
<dbReference type="Pfam" id="PF00534">
    <property type="entry name" value="Glycos_transf_1"/>
    <property type="match status" value="1"/>
</dbReference>
<dbReference type="PANTHER" id="PTHR46401">
    <property type="entry name" value="GLYCOSYLTRANSFERASE WBBK-RELATED"/>
    <property type="match status" value="1"/>
</dbReference>